<feature type="domain" description="Histidine kinase/HSP90-like ATPase" evidence="11">
    <location>
        <begin position="333"/>
        <end position="425"/>
    </location>
</feature>
<evidence type="ECO:0000256" key="5">
    <source>
        <dbReference type="ARBA" id="ARBA00022741"/>
    </source>
</evidence>
<dbReference type="SMART" id="SM00387">
    <property type="entry name" value="HATPase_c"/>
    <property type="match status" value="1"/>
</dbReference>
<evidence type="ECO:0000259" key="11">
    <source>
        <dbReference type="SMART" id="SM00387"/>
    </source>
</evidence>
<dbReference type="Proteomes" id="UP001595868">
    <property type="component" value="Unassembled WGS sequence"/>
</dbReference>
<dbReference type="PANTHER" id="PTHR24421:SF10">
    <property type="entry name" value="NITRATE_NITRITE SENSOR PROTEIN NARQ"/>
    <property type="match status" value="1"/>
</dbReference>
<gene>
    <name evidence="12" type="ORF">ACFOX0_17170</name>
</gene>
<evidence type="ECO:0000313" key="12">
    <source>
        <dbReference type="EMBL" id="MFC4107648.1"/>
    </source>
</evidence>
<feature type="transmembrane region" description="Helical" evidence="10">
    <location>
        <begin position="24"/>
        <end position="45"/>
    </location>
</feature>
<dbReference type="InterPro" id="IPR036890">
    <property type="entry name" value="HATPase_C_sf"/>
</dbReference>
<dbReference type="Gene3D" id="1.20.5.1930">
    <property type="match status" value="1"/>
</dbReference>
<feature type="transmembrane region" description="Helical" evidence="10">
    <location>
        <begin position="102"/>
        <end position="119"/>
    </location>
</feature>
<dbReference type="Pfam" id="PF02518">
    <property type="entry name" value="HATPase_c"/>
    <property type="match status" value="1"/>
</dbReference>
<keyword evidence="13" id="KW-1185">Reference proteome</keyword>
<feature type="compositionally biased region" description="Basic and acidic residues" evidence="9">
    <location>
        <begin position="10"/>
        <end position="20"/>
    </location>
</feature>
<evidence type="ECO:0000256" key="4">
    <source>
        <dbReference type="ARBA" id="ARBA00022679"/>
    </source>
</evidence>
<evidence type="ECO:0000256" key="1">
    <source>
        <dbReference type="ARBA" id="ARBA00000085"/>
    </source>
</evidence>
<organism evidence="12 13">
    <name type="scientific">Micromonospora zhanjiangensis</name>
    <dbReference type="NCBI Taxonomy" id="1522057"/>
    <lineage>
        <taxon>Bacteria</taxon>
        <taxon>Bacillati</taxon>
        <taxon>Actinomycetota</taxon>
        <taxon>Actinomycetes</taxon>
        <taxon>Micromonosporales</taxon>
        <taxon>Micromonosporaceae</taxon>
        <taxon>Micromonospora</taxon>
    </lineage>
</organism>
<evidence type="ECO:0000256" key="2">
    <source>
        <dbReference type="ARBA" id="ARBA00012438"/>
    </source>
</evidence>
<dbReference type="InterPro" id="IPR003594">
    <property type="entry name" value="HATPase_dom"/>
</dbReference>
<proteinExistence type="predicted"/>
<comment type="caution">
    <text evidence="12">The sequence shown here is derived from an EMBL/GenBank/DDBJ whole genome shotgun (WGS) entry which is preliminary data.</text>
</comment>
<comment type="catalytic activity">
    <reaction evidence="1">
        <text>ATP + protein L-histidine = ADP + protein N-phospho-L-histidine.</text>
        <dbReference type="EC" id="2.7.13.3"/>
    </reaction>
</comment>
<dbReference type="RefSeq" id="WP_377546852.1">
    <property type="nucleotide sequence ID" value="NZ_JBHSBN010000011.1"/>
</dbReference>
<dbReference type="Pfam" id="PF07730">
    <property type="entry name" value="HisKA_3"/>
    <property type="match status" value="1"/>
</dbReference>
<dbReference type="InterPro" id="IPR050482">
    <property type="entry name" value="Sensor_HK_TwoCompSys"/>
</dbReference>
<name>A0ABV8KNF2_9ACTN</name>
<keyword evidence="10" id="KW-0812">Transmembrane</keyword>
<protein>
    <recommendedName>
        <fullName evidence="2">histidine kinase</fullName>
        <ecNumber evidence="2">2.7.13.3</ecNumber>
    </recommendedName>
</protein>
<keyword evidence="7" id="KW-0067">ATP-binding</keyword>
<keyword evidence="10" id="KW-1133">Transmembrane helix</keyword>
<evidence type="ECO:0000256" key="8">
    <source>
        <dbReference type="ARBA" id="ARBA00023012"/>
    </source>
</evidence>
<dbReference type="InterPro" id="IPR011712">
    <property type="entry name" value="Sig_transdc_His_kin_sub3_dim/P"/>
</dbReference>
<dbReference type="EMBL" id="JBHSBN010000011">
    <property type="protein sequence ID" value="MFC4107648.1"/>
    <property type="molecule type" value="Genomic_DNA"/>
</dbReference>
<evidence type="ECO:0000256" key="10">
    <source>
        <dbReference type="SAM" id="Phobius"/>
    </source>
</evidence>
<dbReference type="Pfam" id="PF23539">
    <property type="entry name" value="DUF7134"/>
    <property type="match status" value="1"/>
</dbReference>
<evidence type="ECO:0000256" key="9">
    <source>
        <dbReference type="SAM" id="MobiDB-lite"/>
    </source>
</evidence>
<evidence type="ECO:0000313" key="13">
    <source>
        <dbReference type="Proteomes" id="UP001595868"/>
    </source>
</evidence>
<dbReference type="Gene3D" id="3.30.565.10">
    <property type="entry name" value="Histidine kinase-like ATPase, C-terminal domain"/>
    <property type="match status" value="1"/>
</dbReference>
<feature type="region of interest" description="Disordered" evidence="9">
    <location>
        <begin position="1"/>
        <end position="20"/>
    </location>
</feature>
<dbReference type="InterPro" id="IPR055558">
    <property type="entry name" value="DUF7134"/>
</dbReference>
<keyword evidence="8" id="KW-0902">Two-component regulatory system</keyword>
<feature type="transmembrane region" description="Helical" evidence="10">
    <location>
        <begin position="126"/>
        <end position="145"/>
    </location>
</feature>
<dbReference type="PANTHER" id="PTHR24421">
    <property type="entry name" value="NITRATE/NITRITE SENSOR PROTEIN NARX-RELATED"/>
    <property type="match status" value="1"/>
</dbReference>
<feature type="transmembrane region" description="Helical" evidence="10">
    <location>
        <begin position="165"/>
        <end position="186"/>
    </location>
</feature>
<dbReference type="CDD" id="cd16917">
    <property type="entry name" value="HATPase_UhpB-NarQ-NarX-like"/>
    <property type="match status" value="1"/>
</dbReference>
<keyword evidence="10" id="KW-0472">Membrane</keyword>
<dbReference type="GO" id="GO:0016301">
    <property type="term" value="F:kinase activity"/>
    <property type="evidence" value="ECO:0007669"/>
    <property type="project" value="UniProtKB-KW"/>
</dbReference>
<dbReference type="SUPFAM" id="SSF55874">
    <property type="entry name" value="ATPase domain of HSP90 chaperone/DNA topoisomerase II/histidine kinase"/>
    <property type="match status" value="1"/>
</dbReference>
<keyword evidence="3" id="KW-0597">Phosphoprotein</keyword>
<keyword evidence="4" id="KW-0808">Transferase</keyword>
<keyword evidence="5" id="KW-0547">Nucleotide-binding</keyword>
<evidence type="ECO:0000256" key="3">
    <source>
        <dbReference type="ARBA" id="ARBA00022553"/>
    </source>
</evidence>
<sequence>MNTPTTAGSDDWRRPPPNPEQRRIDVYVGLAVAVTALFMVTLNSSVGQFMLGHPPSWPERLFWTVAVTLPLVWRRRRPDAVAVVVAAAFIAGQVRSSPEATMTSGALFAAIYTLGAWGRDRRRARWLRVAIIAAMFVWLATSYTINLTSLPPDAFQHAAGPVPPILAAVVGGVLVNVLIFGFAYFFGETAWISARREHLLVEQAEQLRRSQDEARERAVVGERVRIARELHDVVAHHVSVMGVQAAACRRVLDKDPVKARTALTAVEQSSRTAVDELRRMLGVLRQTDDGTVAADRPDPAGLDRVEDLLGTARDAGLRTEFGVYGDPLPLPDSVSLAAYRLVQEAVTNTLKHARATTLDVRIRYLASALEVDVGDDGRPVHPPNVNGMGLIGMRERVAAHDGVLEVGPRAGNAGFRVRARFPLTPAAAPTGGSPTDKVAA</sequence>
<evidence type="ECO:0000256" key="7">
    <source>
        <dbReference type="ARBA" id="ARBA00022840"/>
    </source>
</evidence>
<evidence type="ECO:0000256" key="6">
    <source>
        <dbReference type="ARBA" id="ARBA00022777"/>
    </source>
</evidence>
<accession>A0ABV8KNF2</accession>
<keyword evidence="6 12" id="KW-0418">Kinase</keyword>
<reference evidence="13" key="1">
    <citation type="journal article" date="2019" name="Int. J. Syst. Evol. Microbiol.">
        <title>The Global Catalogue of Microorganisms (GCM) 10K type strain sequencing project: providing services to taxonomists for standard genome sequencing and annotation.</title>
        <authorList>
            <consortium name="The Broad Institute Genomics Platform"/>
            <consortium name="The Broad Institute Genome Sequencing Center for Infectious Disease"/>
            <person name="Wu L."/>
            <person name="Ma J."/>
        </authorList>
    </citation>
    <scope>NUCLEOTIDE SEQUENCE [LARGE SCALE GENOMIC DNA]</scope>
    <source>
        <strain evidence="13">2902at01</strain>
    </source>
</reference>
<dbReference type="EC" id="2.7.13.3" evidence="2"/>